<feature type="compositionally biased region" description="Basic and acidic residues" evidence="6">
    <location>
        <begin position="436"/>
        <end position="445"/>
    </location>
</feature>
<feature type="compositionally biased region" description="Basic residues" evidence="6">
    <location>
        <begin position="409"/>
        <end position="420"/>
    </location>
</feature>
<evidence type="ECO:0000256" key="2">
    <source>
        <dbReference type="ARBA" id="ARBA00022723"/>
    </source>
</evidence>
<evidence type="ECO:0000313" key="9">
    <source>
        <dbReference type="Proteomes" id="UP000645828"/>
    </source>
</evidence>
<dbReference type="AlphaFoldDB" id="A0A811YYW1"/>
<evidence type="ECO:0000259" key="7">
    <source>
        <dbReference type="PROSITE" id="PS01358"/>
    </source>
</evidence>
<name>A0A811YYW1_NYCPR</name>
<feature type="compositionally biased region" description="Basic and acidic residues" evidence="6">
    <location>
        <begin position="390"/>
        <end position="402"/>
    </location>
</feature>
<dbReference type="Pfam" id="PF15186">
    <property type="entry name" value="TEX13"/>
    <property type="match status" value="1"/>
</dbReference>
<evidence type="ECO:0000256" key="1">
    <source>
        <dbReference type="ARBA" id="ARBA00008287"/>
    </source>
</evidence>
<feature type="region of interest" description="Disordered" evidence="6">
    <location>
        <begin position="353"/>
        <end position="455"/>
    </location>
</feature>
<keyword evidence="5" id="KW-0175">Coiled coil</keyword>
<comment type="similarity">
    <text evidence="1">Belongs to the TEX13 family.</text>
</comment>
<dbReference type="GO" id="GO:0003729">
    <property type="term" value="F:mRNA binding"/>
    <property type="evidence" value="ECO:0007669"/>
    <property type="project" value="TreeGrafter"/>
</dbReference>
<dbReference type="Proteomes" id="UP000645828">
    <property type="component" value="Unassembled WGS sequence"/>
</dbReference>
<dbReference type="Pfam" id="PF20864">
    <property type="entry name" value="Zn_ribbon_TEX13"/>
    <property type="match status" value="1"/>
</dbReference>
<dbReference type="PROSITE" id="PS01358">
    <property type="entry name" value="ZF_RANBP2_1"/>
    <property type="match status" value="1"/>
</dbReference>
<sequence length="492" mass="54083">MAVDFGDQASGFRHAEVIRFINNEVLMNGGGPDFYMAFRSRPWNEVEDQLRSVLADPQAPRTYQRACAWSALALSVRVGARQREQQGRRIQWLQEQIEKRETAAWALASELQRMQGERKEMAAQLRCARAALQQVSNERNVLRRRLIQAEKSALADKPPQEVMSESGAKQRGARAWPVDVDEQCKMMAAGAQAVQPSEGQTAAPEAAPATVLRVQAPPSSWAKVMQSSLPVQVSHAFPFSASFPMGFPYSASLPHSLVVEADAAAAGATAATAALVGSPQMPPLGVYPLGPWAAVRAQKQMAPLCDQRCYDQEEYSEIPQGGFPLGGSGSHTQEEGPVCLQGMASLEDIGNHSQKENLERPQGTEPLRDRNSSRKECPVMPQEKYSLENSKNHSQEDPERPRGTSPLRSSRRSGARKSPKKQQPQGQKAKQPKGKKASDSQHQEKPASVCSPKNWDCPWCKAINFSWRKACYKCKKLCVAGESRGLDPGQTN</sequence>
<proteinExistence type="inferred from homology"/>
<protein>
    <submittedName>
        <fullName evidence="8">(raccoon dog) hypothetical protein</fullName>
    </submittedName>
</protein>
<evidence type="ECO:0000256" key="3">
    <source>
        <dbReference type="ARBA" id="ARBA00022771"/>
    </source>
</evidence>
<feature type="coiled-coil region" evidence="5">
    <location>
        <begin position="111"/>
        <end position="152"/>
    </location>
</feature>
<dbReference type="EMBL" id="CAJHUB010000754">
    <property type="protein sequence ID" value="CAD7682697.1"/>
    <property type="molecule type" value="Genomic_DNA"/>
</dbReference>
<dbReference type="PANTHER" id="PTHR23111">
    <property type="entry name" value="ZINC FINGER PROTEIN"/>
    <property type="match status" value="1"/>
</dbReference>
<keyword evidence="9" id="KW-1185">Reference proteome</keyword>
<keyword evidence="4" id="KW-0862">Zinc</keyword>
<organism evidence="8 9">
    <name type="scientific">Nyctereutes procyonoides</name>
    <name type="common">Raccoon dog</name>
    <name type="synonym">Canis procyonoides</name>
    <dbReference type="NCBI Taxonomy" id="34880"/>
    <lineage>
        <taxon>Eukaryota</taxon>
        <taxon>Metazoa</taxon>
        <taxon>Chordata</taxon>
        <taxon>Craniata</taxon>
        <taxon>Vertebrata</taxon>
        <taxon>Euteleostomi</taxon>
        <taxon>Mammalia</taxon>
        <taxon>Eutheria</taxon>
        <taxon>Laurasiatheria</taxon>
        <taxon>Carnivora</taxon>
        <taxon>Caniformia</taxon>
        <taxon>Canidae</taxon>
        <taxon>Nyctereutes</taxon>
    </lineage>
</organism>
<feature type="compositionally biased region" description="Basic and acidic residues" evidence="6">
    <location>
        <begin position="366"/>
        <end position="377"/>
    </location>
</feature>
<reference evidence="8" key="1">
    <citation type="submission" date="2020-12" db="EMBL/GenBank/DDBJ databases">
        <authorList>
            <consortium name="Molecular Ecology Group"/>
        </authorList>
    </citation>
    <scope>NUCLEOTIDE SEQUENCE</scope>
    <source>
        <strain evidence="8">TBG_1078</strain>
    </source>
</reference>
<keyword evidence="3" id="KW-0863">Zinc-finger</keyword>
<accession>A0A811YYW1</accession>
<feature type="domain" description="RanBP2-type" evidence="7">
    <location>
        <begin position="455"/>
        <end position="474"/>
    </location>
</feature>
<evidence type="ECO:0000256" key="5">
    <source>
        <dbReference type="SAM" id="Coils"/>
    </source>
</evidence>
<evidence type="ECO:0000313" key="8">
    <source>
        <dbReference type="EMBL" id="CAD7682697.1"/>
    </source>
</evidence>
<comment type="caution">
    <text evidence="8">The sequence shown here is derived from an EMBL/GenBank/DDBJ whole genome shotgun (WGS) entry which is preliminary data.</text>
</comment>
<dbReference type="PANTHER" id="PTHR23111:SF28">
    <property type="entry name" value="TESTIS-EXPRESSED PROTEIN 13D"/>
    <property type="match status" value="1"/>
</dbReference>
<gene>
    <name evidence="8" type="ORF">NYPRO_LOCUS15489</name>
</gene>
<dbReference type="GO" id="GO:0008270">
    <property type="term" value="F:zinc ion binding"/>
    <property type="evidence" value="ECO:0007669"/>
    <property type="project" value="UniProtKB-KW"/>
</dbReference>
<evidence type="ECO:0000256" key="4">
    <source>
        <dbReference type="ARBA" id="ARBA00022833"/>
    </source>
</evidence>
<feature type="region of interest" description="Disordered" evidence="6">
    <location>
        <begin position="154"/>
        <end position="174"/>
    </location>
</feature>
<keyword evidence="2" id="KW-0479">Metal-binding</keyword>
<dbReference type="InterPro" id="IPR028193">
    <property type="entry name" value="TEX13A-D_N"/>
</dbReference>
<evidence type="ECO:0000256" key="6">
    <source>
        <dbReference type="SAM" id="MobiDB-lite"/>
    </source>
</evidence>
<dbReference type="Pfam" id="PF20868">
    <property type="entry name" value="TX13_rpt"/>
    <property type="match status" value="1"/>
</dbReference>
<dbReference type="InterPro" id="IPR049534">
    <property type="entry name" value="TEX13A/C/D_Znf"/>
</dbReference>
<dbReference type="InterPro" id="IPR049367">
    <property type="entry name" value="TX13C/D_rpt"/>
</dbReference>
<dbReference type="InterPro" id="IPR001876">
    <property type="entry name" value="Znf_RanBP2"/>
</dbReference>